<sequence length="143" mass="15742">MGRSMGRAVGRNATRSVVITHQELPTPLPDVSTPSPPCQMSVDLPHQILARKTLAQPHPIKLPLYQLPCQPKLRFSICRSGLFPNSLYLPPLSSDVKHKGTCLVADVAVPQPLELCTLLSLSSCFAGRRRPDEVVKKKRGKEK</sequence>
<reference evidence="1" key="2">
    <citation type="submission" date="2018-05" db="EMBL/GenBank/DDBJ databases">
        <title>OgluRS3 (Oryza glumaepatula Reference Sequence Version 3).</title>
        <authorList>
            <person name="Zhang J."/>
            <person name="Kudrna D."/>
            <person name="Lee S."/>
            <person name="Talag J."/>
            <person name="Welchert J."/>
            <person name="Wing R.A."/>
        </authorList>
    </citation>
    <scope>NUCLEOTIDE SEQUENCE [LARGE SCALE GENOMIC DNA]</scope>
</reference>
<accession>A0A0D9Z6T0</accession>
<proteinExistence type="predicted"/>
<name>A0A0D9Z6T0_9ORYZ</name>
<reference evidence="1" key="1">
    <citation type="submission" date="2015-04" db="UniProtKB">
        <authorList>
            <consortium name="EnsemblPlants"/>
        </authorList>
    </citation>
    <scope>IDENTIFICATION</scope>
</reference>
<dbReference type="HOGENOM" id="CLU_1809216_0_0_1"/>
<dbReference type="AlphaFoldDB" id="A0A0D9Z6T0"/>
<dbReference type="Gramene" id="OGLUM03G16380.1">
    <property type="protein sequence ID" value="OGLUM03G16380.1"/>
    <property type="gene ID" value="OGLUM03G16380"/>
</dbReference>
<organism evidence="1">
    <name type="scientific">Oryza glumipatula</name>
    <dbReference type="NCBI Taxonomy" id="40148"/>
    <lineage>
        <taxon>Eukaryota</taxon>
        <taxon>Viridiplantae</taxon>
        <taxon>Streptophyta</taxon>
        <taxon>Embryophyta</taxon>
        <taxon>Tracheophyta</taxon>
        <taxon>Spermatophyta</taxon>
        <taxon>Magnoliopsida</taxon>
        <taxon>Liliopsida</taxon>
        <taxon>Poales</taxon>
        <taxon>Poaceae</taxon>
        <taxon>BOP clade</taxon>
        <taxon>Oryzoideae</taxon>
        <taxon>Oryzeae</taxon>
        <taxon>Oryzinae</taxon>
        <taxon>Oryza</taxon>
    </lineage>
</organism>
<evidence type="ECO:0000313" key="1">
    <source>
        <dbReference type="EnsemblPlants" id="OGLUM03G16380.1"/>
    </source>
</evidence>
<protein>
    <submittedName>
        <fullName evidence="1">Uncharacterized protein</fullName>
    </submittedName>
</protein>
<dbReference type="EnsemblPlants" id="OGLUM03G16380.1">
    <property type="protein sequence ID" value="OGLUM03G16380.1"/>
    <property type="gene ID" value="OGLUM03G16380"/>
</dbReference>
<keyword evidence="2" id="KW-1185">Reference proteome</keyword>
<dbReference type="Proteomes" id="UP000026961">
    <property type="component" value="Chromosome 3"/>
</dbReference>
<evidence type="ECO:0000313" key="2">
    <source>
        <dbReference type="Proteomes" id="UP000026961"/>
    </source>
</evidence>